<feature type="domain" description="WW" evidence="2">
    <location>
        <begin position="255"/>
        <end position="283"/>
    </location>
</feature>
<dbReference type="PANTHER" id="PTHR14248">
    <property type="entry name" value="CYCLIN Y, ISOFORM A"/>
    <property type="match status" value="1"/>
</dbReference>
<dbReference type="OrthoDB" id="10250320at2759"/>
<feature type="compositionally biased region" description="Polar residues" evidence="1">
    <location>
        <begin position="318"/>
        <end position="327"/>
    </location>
</feature>
<feature type="region of interest" description="Disordered" evidence="1">
    <location>
        <begin position="759"/>
        <end position="781"/>
    </location>
</feature>
<organism evidence="3 4">
    <name type="scientific">Plasmopara halstedii</name>
    <name type="common">Downy mildew of sunflower</name>
    <dbReference type="NCBI Taxonomy" id="4781"/>
    <lineage>
        <taxon>Eukaryota</taxon>
        <taxon>Sar</taxon>
        <taxon>Stramenopiles</taxon>
        <taxon>Oomycota</taxon>
        <taxon>Peronosporomycetes</taxon>
        <taxon>Peronosporales</taxon>
        <taxon>Peronosporaceae</taxon>
        <taxon>Plasmopara</taxon>
    </lineage>
</organism>
<dbReference type="Pfam" id="PF00397">
    <property type="entry name" value="WW"/>
    <property type="match status" value="1"/>
</dbReference>
<dbReference type="SMART" id="SM00456">
    <property type="entry name" value="WW"/>
    <property type="match status" value="1"/>
</dbReference>
<dbReference type="OMA" id="MESECII"/>
<dbReference type="GO" id="GO:0019901">
    <property type="term" value="F:protein kinase binding"/>
    <property type="evidence" value="ECO:0007669"/>
    <property type="project" value="InterPro"/>
</dbReference>
<dbReference type="SUPFAM" id="SSF47954">
    <property type="entry name" value="Cyclin-like"/>
    <property type="match status" value="1"/>
</dbReference>
<dbReference type="PROSITE" id="PS50020">
    <property type="entry name" value="WW_DOMAIN_2"/>
    <property type="match status" value="1"/>
</dbReference>
<proteinExistence type="predicted"/>
<dbReference type="CDD" id="cd00201">
    <property type="entry name" value="WW"/>
    <property type="match status" value="1"/>
</dbReference>
<dbReference type="InterPro" id="IPR013922">
    <property type="entry name" value="Cyclin_PHO80-like"/>
</dbReference>
<dbReference type="EMBL" id="CCYD01000472">
    <property type="protein sequence ID" value="CEG40284.1"/>
    <property type="molecule type" value="Genomic_DNA"/>
</dbReference>
<dbReference type="PROSITE" id="PS01159">
    <property type="entry name" value="WW_DOMAIN_1"/>
    <property type="match status" value="1"/>
</dbReference>
<dbReference type="CDD" id="cd20540">
    <property type="entry name" value="CYCLIN_CCNY_like"/>
    <property type="match status" value="1"/>
</dbReference>
<dbReference type="RefSeq" id="XP_024576653.1">
    <property type="nucleotide sequence ID" value="XM_024725925.1"/>
</dbReference>
<protein>
    <submittedName>
        <fullName evidence="3">Cyclin-y-like protein</fullName>
    </submittedName>
</protein>
<feature type="compositionally biased region" description="Basic and acidic residues" evidence="1">
    <location>
        <begin position="761"/>
        <end position="773"/>
    </location>
</feature>
<accession>A0A0P1AH49</accession>
<feature type="region of interest" description="Disordered" evidence="1">
    <location>
        <begin position="95"/>
        <end position="201"/>
    </location>
</feature>
<sequence length="813" mass="92049">MDMQDSRMQAVAQMQMQQDSMGYDRGYPHNRQESWKQGQECGISLSRPRIENRSNQLQSRQPRMIRNDMVEQRTNGVVRDEELAGRPAMISMNQDDVPFDLRMERSRSRRPTEEYRGNSRSGSFYGTVSSNCRSRRPGKYSSGQSRQRSATQCSSTQMAQDGTRMQVPVRNQPEGPVRSSLPVRTSNENPVRMSAPVRTSNENPVRLSVPVRTSNENPVRSSLPVRTSNETIVRTSVPVRTSFPATSSESEHVAWRVALDPKSKKPYYYHPVTRETTWKKPAELVAAETREKRHFFSVMENNIRLKLRDGYYTRDSETSTSSQSTPDTLHKPHDLSPHLSTRSCASTVSCNSTRSSFQSLTSGSTRSLPGSARQLLFHSTRSLPTTPEGMGIITLQLDTQEEEPESERRPSLFRTLSSYETPIVSFSRKGSDGMESEAHVRIIPSPIQERLRLAALEPEISELKAYTHAVKGKKQQSSSQFLSSILTHGKEERNQVTSVKSRFLRRANSTNSIYLRMGTMNTPDQDATIQCVATVLRAHMMEALDDPMPSNSRFQIFVTAQDRQRLTSITTEVDTEATTIVDLEDEEVVVPTLVDMTTFIKMVLTRAQMESECIIMSLVYVERLLKATSGILQLRGENWRRLVFCSMVMASKVWDDLSMTNADFSKIWPEVSLKEMNELELVYLSAVEYNVRVSAVSYAKYYFHLRSLCASMSLLEAFDESVPLNLEGARKMQVLSEEYQERSKLMPVPRRRSVTITSVESQERNGVDNESRKSLKASPSASLEQLVQMQVRVAGGSSGSFLKRLSSNRAFKP</sequence>
<evidence type="ECO:0000313" key="3">
    <source>
        <dbReference type="EMBL" id="CEG40284.1"/>
    </source>
</evidence>
<reference evidence="4" key="1">
    <citation type="submission" date="2014-09" db="EMBL/GenBank/DDBJ databases">
        <authorList>
            <person name="Sharma Rahul"/>
            <person name="Thines Marco"/>
        </authorList>
    </citation>
    <scope>NUCLEOTIDE SEQUENCE [LARGE SCALE GENOMIC DNA]</scope>
</reference>
<dbReference type="FunFam" id="2.20.70.10:FF:000193">
    <property type="entry name" value="Uncharacterized protein"/>
    <property type="match status" value="1"/>
</dbReference>
<dbReference type="Gene3D" id="1.10.472.10">
    <property type="entry name" value="Cyclin-like"/>
    <property type="match status" value="1"/>
</dbReference>
<name>A0A0P1AH49_PLAHL</name>
<dbReference type="STRING" id="4781.A0A0P1AH49"/>
<feature type="compositionally biased region" description="Basic and acidic residues" evidence="1">
    <location>
        <begin position="99"/>
        <end position="117"/>
    </location>
</feature>
<feature type="compositionally biased region" description="Polar residues" evidence="1">
    <location>
        <begin position="141"/>
        <end position="160"/>
    </location>
</feature>
<dbReference type="InterPro" id="IPR036915">
    <property type="entry name" value="Cyclin-like_sf"/>
</dbReference>
<dbReference type="InterPro" id="IPR036020">
    <property type="entry name" value="WW_dom_sf"/>
</dbReference>
<dbReference type="Proteomes" id="UP000054928">
    <property type="component" value="Unassembled WGS sequence"/>
</dbReference>
<dbReference type="GeneID" id="36405547"/>
<dbReference type="SUPFAM" id="SSF51045">
    <property type="entry name" value="WW domain"/>
    <property type="match status" value="1"/>
</dbReference>
<dbReference type="Pfam" id="PF08613">
    <property type="entry name" value="Cyclin"/>
    <property type="match status" value="1"/>
</dbReference>
<dbReference type="InterPro" id="IPR001202">
    <property type="entry name" value="WW_dom"/>
</dbReference>
<evidence type="ECO:0000313" key="4">
    <source>
        <dbReference type="Proteomes" id="UP000054928"/>
    </source>
</evidence>
<keyword evidence="4" id="KW-1185">Reference proteome</keyword>
<feature type="compositionally biased region" description="Polar residues" evidence="1">
    <location>
        <begin position="118"/>
        <end position="132"/>
    </location>
</feature>
<evidence type="ECO:0000259" key="2">
    <source>
        <dbReference type="PROSITE" id="PS50020"/>
    </source>
</evidence>
<feature type="region of interest" description="Disordered" evidence="1">
    <location>
        <begin position="314"/>
        <end position="341"/>
    </location>
</feature>
<evidence type="ECO:0000256" key="1">
    <source>
        <dbReference type="SAM" id="MobiDB-lite"/>
    </source>
</evidence>
<dbReference type="AlphaFoldDB" id="A0A0P1AH49"/>
<dbReference type="Gene3D" id="2.20.70.10">
    <property type="match status" value="1"/>
</dbReference>